<gene>
    <name evidence="2" type="ORF">SAMN05444272_2041</name>
</gene>
<evidence type="ECO:0000259" key="1">
    <source>
        <dbReference type="Pfam" id="PF08818"/>
    </source>
</evidence>
<sequence length="195" mass="22525">MAETDPRVQAFFDADEPFKDELQALRGILQRAPLSETLKWKSPCYTWENANVATIWRLKDHCALAFFKGVLLKDPEGLLHAPGENSQTMRKFIFKDVRQVAAFEQVIVSYVEEAISLEKAGVKVQQNRRDLVYPEELVQRMEQDDAFREAFEALTPGRRRGYLLHFCEAKQSATRVSRIARHTERILMGKGMHDK</sequence>
<reference evidence="2 3" key="1">
    <citation type="submission" date="2016-11" db="EMBL/GenBank/DDBJ databases">
        <authorList>
            <person name="Jaros S."/>
            <person name="Januszkiewicz K."/>
            <person name="Wedrychowicz H."/>
        </authorList>
    </citation>
    <scope>NUCLEOTIDE SEQUENCE [LARGE SCALE GENOMIC DNA]</scope>
    <source>
        <strain evidence="2 3">DSM 22153</strain>
    </source>
</reference>
<dbReference type="InterPro" id="IPR016786">
    <property type="entry name" value="YdeI_bac"/>
</dbReference>
<dbReference type="Pfam" id="PF08818">
    <property type="entry name" value="DUF1801"/>
    <property type="match status" value="1"/>
</dbReference>
<proteinExistence type="predicted"/>
<feature type="domain" description="YdhG-like" evidence="1">
    <location>
        <begin position="19"/>
        <end position="115"/>
    </location>
</feature>
<dbReference type="PIRSF" id="PIRSF021308">
    <property type="entry name" value="UCP021308"/>
    <property type="match status" value="1"/>
</dbReference>
<dbReference type="Proteomes" id="UP000186002">
    <property type="component" value="Unassembled WGS sequence"/>
</dbReference>
<accession>A0A1M7GWV0</accession>
<protein>
    <submittedName>
        <fullName evidence="2">Uncharacterized conserved protein YdeI, YjbR/CyaY-like superfamily, DUF1801 family</fullName>
    </submittedName>
</protein>
<dbReference type="EMBL" id="FRBW01000002">
    <property type="protein sequence ID" value="SHM20586.1"/>
    <property type="molecule type" value="Genomic_DNA"/>
</dbReference>
<dbReference type="SUPFAM" id="SSF159888">
    <property type="entry name" value="YdhG-like"/>
    <property type="match status" value="1"/>
</dbReference>
<evidence type="ECO:0000313" key="2">
    <source>
        <dbReference type="EMBL" id="SHM20586.1"/>
    </source>
</evidence>
<dbReference type="AlphaFoldDB" id="A0A1M7GWV0"/>
<dbReference type="InterPro" id="IPR014922">
    <property type="entry name" value="YdhG-like"/>
</dbReference>
<name>A0A1M7GWV0_9HYPH</name>
<dbReference type="RefSeq" id="WP_073013808.1">
    <property type="nucleotide sequence ID" value="NZ_FRBW01000002.1"/>
</dbReference>
<organism evidence="2 3">
    <name type="scientific">Roseibium suaedae</name>
    <dbReference type="NCBI Taxonomy" id="735517"/>
    <lineage>
        <taxon>Bacteria</taxon>
        <taxon>Pseudomonadati</taxon>
        <taxon>Pseudomonadota</taxon>
        <taxon>Alphaproteobacteria</taxon>
        <taxon>Hyphomicrobiales</taxon>
        <taxon>Stappiaceae</taxon>
        <taxon>Roseibium</taxon>
    </lineage>
</organism>
<dbReference type="Pfam" id="PF13376">
    <property type="entry name" value="OmdA"/>
    <property type="match status" value="1"/>
</dbReference>
<keyword evidence="3" id="KW-1185">Reference proteome</keyword>
<evidence type="ECO:0000313" key="3">
    <source>
        <dbReference type="Proteomes" id="UP000186002"/>
    </source>
</evidence>
<dbReference type="OrthoDB" id="214150at2"/>